<dbReference type="Gene3D" id="2.70.98.70">
    <property type="match status" value="1"/>
</dbReference>
<dbReference type="Proteomes" id="UP000018542">
    <property type="component" value="Chromosome"/>
</dbReference>
<protein>
    <submittedName>
        <fullName evidence="3">Heparinase</fullName>
    </submittedName>
</protein>
<dbReference type="EMBL" id="CP006912">
    <property type="protein sequence ID" value="AHB47323.1"/>
    <property type="molecule type" value="Genomic_DNA"/>
</dbReference>
<dbReference type="OrthoDB" id="9787373at2"/>
<dbReference type="GO" id="GO:0030313">
    <property type="term" value="C:cell envelope"/>
    <property type="evidence" value="ECO:0007669"/>
    <property type="project" value="UniProtKB-SubCell"/>
</dbReference>
<accession>V5S9M8</accession>
<dbReference type="InterPro" id="IPR008929">
    <property type="entry name" value="Chondroitin_lyas"/>
</dbReference>
<dbReference type="Gene3D" id="1.50.10.100">
    <property type="entry name" value="Chondroitin AC/alginate lyase"/>
    <property type="match status" value="1"/>
</dbReference>
<reference evidence="3 4" key="1">
    <citation type="journal article" date="2014" name="Genome Announc.">
        <title>Complete Genome Sequence of Hyphomicrobium nitrativorans Strain NL23, a Denitrifying Bacterium Isolated from Biofilm of a Methanol-Fed Denitrification System Treating Seawater at the Montreal Biodome.</title>
        <authorList>
            <person name="Martineau C."/>
            <person name="Villeneuve C."/>
            <person name="Mauffrey F."/>
            <person name="Villemur R."/>
        </authorList>
    </citation>
    <scope>NUCLEOTIDE SEQUENCE [LARGE SCALE GENOMIC DNA]</scope>
    <source>
        <strain evidence="3">NL23</strain>
    </source>
</reference>
<comment type="subcellular location">
    <subcellularLocation>
        <location evidence="1">Cell envelope</location>
    </subcellularLocation>
</comment>
<dbReference type="RefSeq" id="WP_023785676.1">
    <property type="nucleotide sequence ID" value="NC_022997.1"/>
</dbReference>
<name>V5S9M8_9HYPH</name>
<organism evidence="3 4">
    <name type="scientific">Hyphomicrobium nitrativorans NL23</name>
    <dbReference type="NCBI Taxonomy" id="1029756"/>
    <lineage>
        <taxon>Bacteria</taxon>
        <taxon>Pseudomonadati</taxon>
        <taxon>Pseudomonadota</taxon>
        <taxon>Alphaproteobacteria</taxon>
        <taxon>Hyphomicrobiales</taxon>
        <taxon>Hyphomicrobiaceae</taxon>
        <taxon>Hyphomicrobium</taxon>
    </lineage>
</organism>
<dbReference type="InterPro" id="IPR012480">
    <property type="entry name" value="Hepar_II_III_C"/>
</dbReference>
<evidence type="ECO:0000313" key="4">
    <source>
        <dbReference type="Proteomes" id="UP000018542"/>
    </source>
</evidence>
<dbReference type="STRING" id="1029756.W911_01170"/>
<dbReference type="Pfam" id="PF07940">
    <property type="entry name" value="Hepar_II_III_C"/>
    <property type="match status" value="1"/>
</dbReference>
<dbReference type="GO" id="GO:0016829">
    <property type="term" value="F:lyase activity"/>
    <property type="evidence" value="ECO:0007669"/>
    <property type="project" value="InterPro"/>
</dbReference>
<dbReference type="HOGENOM" id="CLU_025266_0_0_5"/>
<feature type="domain" description="Heparinase II/III-like C-terminal" evidence="2">
    <location>
        <begin position="317"/>
        <end position="562"/>
    </location>
</feature>
<dbReference type="KEGG" id="hni:W911_01170"/>
<dbReference type="PATRIC" id="fig|1029756.8.peg.248"/>
<proteinExistence type="predicted"/>
<evidence type="ECO:0000256" key="1">
    <source>
        <dbReference type="ARBA" id="ARBA00004196"/>
    </source>
</evidence>
<dbReference type="AlphaFoldDB" id="V5S9M8"/>
<sequence length="568" mass="62055">MPRLKISERIRITQLAADRLRRGAVSSMLHKPPFRWHFAASAAEQLLIVPQDLRTADPSFWDEVEVGHFGLAGMVASAVDVSPFDITPPSEAWARELHGFGWLRHLAAVARPEARDMARVLATEWAMRHRGSGGGIAWEAPVTGRRLVSWISHSGFLLEEADAETYDILTESLGMQLVRLAAGWRTSPSGYPRLVSLMSLLFAQLCISGHENQVAETERLFVQELRRQILPDGGHVSRNPGVLVELMLDLLPLHKCFSARGLKAPPELAAALKAMLAMLKYMRLGDGMLARFNGMSVASPAGLATVLVYDDNPGVLPAEAPASHYVRAERGASILIVDAGSPPPLEAAAEAHAGCLSFEFSVGTELLFVNGGAPAASSGEWRSAARATASHNTLCLGEKSSSKLVRHKMLEELVGGPPIRYPEDVRVKVHEPDGGVEIETSHDGYVRRFGLDHSRTLMLGATGRRLLGIDRLTGHDGTLRLRKDIPFAIHFHLHPGIRCRRAANPNVAIIELGSSDDVWWFRLEGARLAIEESTYFADSAGPRRALQIVARGATFGETEVRWVLEGEN</sequence>
<keyword evidence="4" id="KW-1185">Reference proteome</keyword>
<evidence type="ECO:0000313" key="3">
    <source>
        <dbReference type="EMBL" id="AHB47323.1"/>
    </source>
</evidence>
<evidence type="ECO:0000259" key="2">
    <source>
        <dbReference type="Pfam" id="PF07940"/>
    </source>
</evidence>
<gene>
    <name evidence="3" type="ORF">W911_01170</name>
</gene>